<dbReference type="InterPro" id="IPR030678">
    <property type="entry name" value="Peptide/Ni-bd"/>
</dbReference>
<dbReference type="Proteomes" id="UP000228976">
    <property type="component" value="Unassembled WGS sequence"/>
</dbReference>
<sequence>MNKTKFALAVSALTTVALAMAGCGNSASGGNGKAAPKGNPKAIILTNGCEPEHPLVPQNTNETCGGNPIGLLFSGLVSVATNGKVENNMAESITPSNGNKTFTIKIKKGLKFSDGTEVKADNFIKAWSYGAVATNAQVSSYFFAPIMGYDDVQKEGTPSDTKLSGLEKLDDYSFTVNLSNPSSVFTTMLAYPAFSPLPDSFFKDPKAFGEKPVSYGPYKFKSWTHNQSIELVKNADYKGTDPAKNGGVTFKVYLDTEAAYRDVQAGNLDVMDTIPQSQLKLYKKDKKVQGYSKPGSTIQAFSFPKDMKHFEQGTEEGQLRRRAVSMSIDRQQLIDKVLSGVGTPATDFIPPVITGHKSDLENSKYVKYNPEEAKKLWAQADKISKWTEKDTLNFAYNADGGAKPIFDAVANSVKNTLGINATSKAYPTFAQYRQLIGQRKMQDIFRAGWMPDYPSAQNYLAPLYSTGAGNGNGSNDNDYSNPEVDKLLSDADSAATQEEAVKAYQKIDNILLGDLGSVPMYYGNASGVAALGIGGFQMNWQNEPVFTDLTKA</sequence>
<name>A0A261FB26_9BIFI</name>
<accession>A0A261FB26</accession>
<feature type="signal peptide" evidence="4">
    <location>
        <begin position="1"/>
        <end position="21"/>
    </location>
</feature>
<reference evidence="6 7" key="1">
    <citation type="journal article" date="2017" name="BMC Genomics">
        <title>Comparative genomic and phylogenomic analyses of the Bifidobacteriaceae family.</title>
        <authorList>
            <person name="Lugli G.A."/>
            <person name="Milani C."/>
            <person name="Turroni F."/>
            <person name="Duranti S."/>
            <person name="Mancabelli L."/>
            <person name="Mangifesta M."/>
            <person name="Ferrario C."/>
            <person name="Modesto M."/>
            <person name="Mattarelli P."/>
            <person name="Jiri K."/>
            <person name="van Sinderen D."/>
            <person name="Ventura M."/>
        </authorList>
    </citation>
    <scope>NUCLEOTIDE SEQUENCE [LARGE SCALE GENOMIC DNA]</scope>
    <source>
        <strain evidence="6 7">LMG 21773</strain>
    </source>
</reference>
<dbReference type="Gene3D" id="3.40.190.10">
    <property type="entry name" value="Periplasmic binding protein-like II"/>
    <property type="match status" value="1"/>
</dbReference>
<proteinExistence type="inferred from homology"/>
<evidence type="ECO:0000313" key="7">
    <source>
        <dbReference type="Proteomes" id="UP000228976"/>
    </source>
</evidence>
<dbReference type="PANTHER" id="PTHR30290:SF83">
    <property type="entry name" value="ABC TRANSPORTER SUBSTRATE-BINDING PROTEIN"/>
    <property type="match status" value="1"/>
</dbReference>
<dbReference type="InterPro" id="IPR039424">
    <property type="entry name" value="SBP_5"/>
</dbReference>
<dbReference type="GO" id="GO:0015833">
    <property type="term" value="P:peptide transport"/>
    <property type="evidence" value="ECO:0007669"/>
    <property type="project" value="TreeGrafter"/>
</dbReference>
<dbReference type="InterPro" id="IPR000914">
    <property type="entry name" value="SBP_5_dom"/>
</dbReference>
<dbReference type="InterPro" id="IPR023765">
    <property type="entry name" value="SBP_5_CS"/>
</dbReference>
<keyword evidence="7" id="KW-1185">Reference proteome</keyword>
<feature type="chain" id="PRO_5039554254" evidence="4">
    <location>
        <begin position="22"/>
        <end position="552"/>
    </location>
</feature>
<feature type="domain" description="Solute-binding protein family 5" evidence="5">
    <location>
        <begin position="84"/>
        <end position="470"/>
    </location>
</feature>
<protein>
    <submittedName>
        <fullName evidence="6">ABC-type oligopeptide transport system</fullName>
    </submittedName>
</protein>
<dbReference type="GO" id="GO:0042597">
    <property type="term" value="C:periplasmic space"/>
    <property type="evidence" value="ECO:0007669"/>
    <property type="project" value="UniProtKB-ARBA"/>
</dbReference>
<evidence type="ECO:0000256" key="4">
    <source>
        <dbReference type="SAM" id="SignalP"/>
    </source>
</evidence>
<evidence type="ECO:0000256" key="2">
    <source>
        <dbReference type="ARBA" id="ARBA00005695"/>
    </source>
</evidence>
<evidence type="ECO:0000256" key="1">
    <source>
        <dbReference type="ARBA" id="ARBA00004193"/>
    </source>
</evidence>
<dbReference type="CDD" id="cd00995">
    <property type="entry name" value="PBP2_NikA_DppA_OppA_like"/>
    <property type="match status" value="1"/>
</dbReference>
<keyword evidence="3 4" id="KW-0732">Signal</keyword>
<gene>
    <name evidence="6" type="ORF">AEAE_0661</name>
</gene>
<dbReference type="SUPFAM" id="SSF53850">
    <property type="entry name" value="Periplasmic binding protein-like II"/>
    <property type="match status" value="1"/>
</dbReference>
<dbReference type="PROSITE" id="PS51257">
    <property type="entry name" value="PROKAR_LIPOPROTEIN"/>
    <property type="match status" value="1"/>
</dbReference>
<evidence type="ECO:0000313" key="6">
    <source>
        <dbReference type="EMBL" id="OZG56173.1"/>
    </source>
</evidence>
<dbReference type="Gene3D" id="3.90.76.10">
    <property type="entry name" value="Dipeptide-binding Protein, Domain 1"/>
    <property type="match status" value="1"/>
</dbReference>
<organism evidence="6 7">
    <name type="scientific">Aeriscardovia aeriphila</name>
    <dbReference type="NCBI Taxonomy" id="218139"/>
    <lineage>
        <taxon>Bacteria</taxon>
        <taxon>Bacillati</taxon>
        <taxon>Actinomycetota</taxon>
        <taxon>Actinomycetes</taxon>
        <taxon>Bifidobacteriales</taxon>
        <taxon>Bifidobacteriaceae</taxon>
        <taxon>Aeriscardovia</taxon>
    </lineage>
</organism>
<dbReference type="AlphaFoldDB" id="A0A261FB26"/>
<dbReference type="Pfam" id="PF00496">
    <property type="entry name" value="SBP_bac_5"/>
    <property type="match status" value="1"/>
</dbReference>
<evidence type="ECO:0000256" key="3">
    <source>
        <dbReference type="ARBA" id="ARBA00022729"/>
    </source>
</evidence>
<dbReference type="EMBL" id="MWWU01000002">
    <property type="protein sequence ID" value="OZG56173.1"/>
    <property type="molecule type" value="Genomic_DNA"/>
</dbReference>
<comment type="similarity">
    <text evidence="2">Belongs to the bacterial solute-binding protein 5 family.</text>
</comment>
<evidence type="ECO:0000259" key="5">
    <source>
        <dbReference type="Pfam" id="PF00496"/>
    </source>
</evidence>
<dbReference type="RefSeq" id="WP_094689731.1">
    <property type="nucleotide sequence ID" value="NZ_JACBYZ010000001.1"/>
</dbReference>
<dbReference type="OrthoDB" id="9046151at2"/>
<dbReference type="GO" id="GO:1904680">
    <property type="term" value="F:peptide transmembrane transporter activity"/>
    <property type="evidence" value="ECO:0007669"/>
    <property type="project" value="TreeGrafter"/>
</dbReference>
<comment type="caution">
    <text evidence="6">The sequence shown here is derived from an EMBL/GenBank/DDBJ whole genome shotgun (WGS) entry which is preliminary data.</text>
</comment>
<dbReference type="PANTHER" id="PTHR30290">
    <property type="entry name" value="PERIPLASMIC BINDING COMPONENT OF ABC TRANSPORTER"/>
    <property type="match status" value="1"/>
</dbReference>
<dbReference type="PIRSF" id="PIRSF002741">
    <property type="entry name" value="MppA"/>
    <property type="match status" value="1"/>
</dbReference>
<dbReference type="PROSITE" id="PS01040">
    <property type="entry name" value="SBP_BACTERIAL_5"/>
    <property type="match status" value="1"/>
</dbReference>
<dbReference type="GO" id="GO:0043190">
    <property type="term" value="C:ATP-binding cassette (ABC) transporter complex"/>
    <property type="evidence" value="ECO:0007669"/>
    <property type="project" value="InterPro"/>
</dbReference>
<dbReference type="Gene3D" id="3.10.105.10">
    <property type="entry name" value="Dipeptide-binding Protein, Domain 3"/>
    <property type="match status" value="1"/>
</dbReference>
<comment type="subcellular location">
    <subcellularLocation>
        <location evidence="1">Cell membrane</location>
        <topology evidence="1">Lipid-anchor</topology>
    </subcellularLocation>
</comment>